<dbReference type="CDD" id="cd23802">
    <property type="entry name" value="UBCc_UBE2Q"/>
    <property type="match status" value="1"/>
</dbReference>
<sequence>MPPKLPDGTQISFCAENPKRAGTKAIEFGASRSDITADIKNGYCTKLEQSNGEKRPADEVLLAPPAKHQRVQHEASEAATVGEKSASTESPCEVKSETKSEGKSEVKSDTQSVTQSENVDLSFVKLDGKPMKFVKRTMGEARRLLSPEGLAEAQRSGYNFSLKDKDNLSKWFVQLKDLNPDGKLAADLKKHGLDACIDLEIILPDGFPMEPPFARVLYPQLRGGYVFERGGICFEPLTQKGWVPSMTLPALAIAIKGIFDYGEVRVGGVGDKATRTVMHYTEEGARKDTYNLLYILVNMFSSCLLLNSVSVPVLRKESNVDVMILMPLAFDCVEM</sequence>
<protein>
    <recommendedName>
        <fullName evidence="4">UBC core domain-containing protein</fullName>
    </recommendedName>
</protein>
<evidence type="ECO:0000313" key="2">
    <source>
        <dbReference type="EMBL" id="CAK9047334.1"/>
    </source>
</evidence>
<comment type="caution">
    <text evidence="2">The sequence shown here is derived from an EMBL/GenBank/DDBJ whole genome shotgun (WGS) entry which is preliminary data.</text>
</comment>
<dbReference type="Gene3D" id="3.10.110.10">
    <property type="entry name" value="Ubiquitin Conjugating Enzyme"/>
    <property type="match status" value="1"/>
</dbReference>
<dbReference type="Proteomes" id="UP001642484">
    <property type="component" value="Unassembled WGS sequence"/>
</dbReference>
<feature type="region of interest" description="Disordered" evidence="1">
    <location>
        <begin position="63"/>
        <end position="113"/>
    </location>
</feature>
<keyword evidence="3" id="KW-1185">Reference proteome</keyword>
<evidence type="ECO:0000256" key="1">
    <source>
        <dbReference type="SAM" id="MobiDB-lite"/>
    </source>
</evidence>
<accession>A0ABP0MB08</accession>
<reference evidence="2 3" key="1">
    <citation type="submission" date="2024-02" db="EMBL/GenBank/DDBJ databases">
        <authorList>
            <person name="Chen Y."/>
            <person name="Shah S."/>
            <person name="Dougan E. K."/>
            <person name="Thang M."/>
            <person name="Chan C."/>
        </authorList>
    </citation>
    <scope>NUCLEOTIDE SEQUENCE [LARGE SCALE GENOMIC DNA]</scope>
</reference>
<organism evidence="2 3">
    <name type="scientific">Durusdinium trenchii</name>
    <dbReference type="NCBI Taxonomy" id="1381693"/>
    <lineage>
        <taxon>Eukaryota</taxon>
        <taxon>Sar</taxon>
        <taxon>Alveolata</taxon>
        <taxon>Dinophyceae</taxon>
        <taxon>Suessiales</taxon>
        <taxon>Symbiodiniaceae</taxon>
        <taxon>Durusdinium</taxon>
    </lineage>
</organism>
<feature type="compositionally biased region" description="Basic and acidic residues" evidence="1">
    <location>
        <begin position="92"/>
        <end position="108"/>
    </location>
</feature>
<evidence type="ECO:0008006" key="4">
    <source>
        <dbReference type="Google" id="ProtNLM"/>
    </source>
</evidence>
<dbReference type="InterPro" id="IPR016135">
    <property type="entry name" value="UBQ-conjugating_enzyme/RWD"/>
</dbReference>
<name>A0ABP0MB08_9DINO</name>
<proteinExistence type="predicted"/>
<evidence type="ECO:0000313" key="3">
    <source>
        <dbReference type="Proteomes" id="UP001642484"/>
    </source>
</evidence>
<gene>
    <name evidence="2" type="ORF">CCMP2556_LOCUS24491</name>
</gene>
<dbReference type="EMBL" id="CAXAMN010016113">
    <property type="protein sequence ID" value="CAK9047334.1"/>
    <property type="molecule type" value="Genomic_DNA"/>
</dbReference>
<dbReference type="SUPFAM" id="SSF54495">
    <property type="entry name" value="UBC-like"/>
    <property type="match status" value="1"/>
</dbReference>